<dbReference type="AlphaFoldDB" id="A0AAV7F6R3"/>
<sequence length="171" mass="19904">MSDGLIFFKNHLYCGRFTAFLGSRPPQLSCMGGEDESALRAFKRFSEEIDLNHKFGNAYAEEEFCWVDCISLHVFDEELHRIVFTVTGCSVYVVCFDFEEKKTVSVYHCLKQRPDYWVPLTVLEVDPTIPPAQVAKSWMKLEKAPYRYEKKLQRHQRYFGEEAGCSSSFLN</sequence>
<gene>
    <name evidence="1" type="ORF">H6P81_000190</name>
</gene>
<protein>
    <submittedName>
        <fullName evidence="1">Uncharacterized protein</fullName>
    </submittedName>
</protein>
<dbReference type="Proteomes" id="UP000825729">
    <property type="component" value="Unassembled WGS sequence"/>
</dbReference>
<proteinExistence type="predicted"/>
<evidence type="ECO:0000313" key="1">
    <source>
        <dbReference type="EMBL" id="KAG9455682.1"/>
    </source>
</evidence>
<evidence type="ECO:0000313" key="2">
    <source>
        <dbReference type="Proteomes" id="UP000825729"/>
    </source>
</evidence>
<name>A0AAV7F6R3_ARIFI</name>
<accession>A0AAV7F6R3</accession>
<reference evidence="1 2" key="1">
    <citation type="submission" date="2021-07" db="EMBL/GenBank/DDBJ databases">
        <title>The Aristolochia fimbriata genome: insights into angiosperm evolution, floral development and chemical biosynthesis.</title>
        <authorList>
            <person name="Jiao Y."/>
        </authorList>
    </citation>
    <scope>NUCLEOTIDE SEQUENCE [LARGE SCALE GENOMIC DNA]</scope>
    <source>
        <strain evidence="1">IBCAS-2021</strain>
        <tissue evidence="1">Leaf</tissue>
    </source>
</reference>
<dbReference type="EMBL" id="JAINDJ010000002">
    <property type="protein sequence ID" value="KAG9455682.1"/>
    <property type="molecule type" value="Genomic_DNA"/>
</dbReference>
<keyword evidence="2" id="KW-1185">Reference proteome</keyword>
<organism evidence="1 2">
    <name type="scientific">Aristolochia fimbriata</name>
    <name type="common">White veined hardy Dutchman's pipe vine</name>
    <dbReference type="NCBI Taxonomy" id="158543"/>
    <lineage>
        <taxon>Eukaryota</taxon>
        <taxon>Viridiplantae</taxon>
        <taxon>Streptophyta</taxon>
        <taxon>Embryophyta</taxon>
        <taxon>Tracheophyta</taxon>
        <taxon>Spermatophyta</taxon>
        <taxon>Magnoliopsida</taxon>
        <taxon>Magnoliidae</taxon>
        <taxon>Piperales</taxon>
        <taxon>Aristolochiaceae</taxon>
        <taxon>Aristolochia</taxon>
    </lineage>
</organism>
<comment type="caution">
    <text evidence="1">The sequence shown here is derived from an EMBL/GenBank/DDBJ whole genome shotgun (WGS) entry which is preliminary data.</text>
</comment>